<dbReference type="GO" id="GO:0005634">
    <property type="term" value="C:nucleus"/>
    <property type="evidence" value="ECO:0007669"/>
    <property type="project" value="TreeGrafter"/>
</dbReference>
<dbReference type="PANTHER" id="PTHR15666:SF1">
    <property type="entry name" value="COMM DOMAIN-CONTAINING PROTEIN 5"/>
    <property type="match status" value="1"/>
</dbReference>
<evidence type="ECO:0000256" key="3">
    <source>
        <dbReference type="SAM" id="SignalP"/>
    </source>
</evidence>
<feature type="domain" description="COMM" evidence="4">
    <location>
        <begin position="227"/>
        <end position="291"/>
    </location>
</feature>
<evidence type="ECO:0000256" key="1">
    <source>
        <dbReference type="ARBA" id="ARBA00016556"/>
    </source>
</evidence>
<name>A0A974C3S6_XENLA</name>
<proteinExistence type="inferred from homology"/>
<evidence type="ECO:0000313" key="6">
    <source>
        <dbReference type="Proteomes" id="UP000694892"/>
    </source>
</evidence>
<dbReference type="InterPro" id="IPR037357">
    <property type="entry name" value="COMMD5"/>
</dbReference>
<evidence type="ECO:0000313" key="5">
    <source>
        <dbReference type="EMBL" id="OCT65951.1"/>
    </source>
</evidence>
<reference evidence="6" key="1">
    <citation type="journal article" date="2016" name="Nature">
        <title>Genome evolution in the allotetraploid frog Xenopus laevis.</title>
        <authorList>
            <person name="Session A.M."/>
            <person name="Uno Y."/>
            <person name="Kwon T."/>
            <person name="Chapman J.A."/>
            <person name="Toyoda A."/>
            <person name="Takahashi S."/>
            <person name="Fukui A."/>
            <person name="Hikosaka A."/>
            <person name="Suzuki A."/>
            <person name="Kondo M."/>
            <person name="van Heeringen S.J."/>
            <person name="Quigley I."/>
            <person name="Heinz S."/>
            <person name="Ogino H."/>
            <person name="Ochi H."/>
            <person name="Hellsten U."/>
            <person name="Lyons J.B."/>
            <person name="Simakov O."/>
            <person name="Putnam N."/>
            <person name="Stites J."/>
            <person name="Kuroki Y."/>
            <person name="Tanaka T."/>
            <person name="Michiue T."/>
            <person name="Watanabe M."/>
            <person name="Bogdanovic O."/>
            <person name="Lister R."/>
            <person name="Georgiou G."/>
            <person name="Paranjpe S.S."/>
            <person name="van Kruijsbergen I."/>
            <person name="Shu S."/>
            <person name="Carlson J."/>
            <person name="Kinoshita T."/>
            <person name="Ohta Y."/>
            <person name="Mawaribuchi S."/>
            <person name="Jenkins J."/>
            <person name="Grimwood J."/>
            <person name="Schmutz J."/>
            <person name="Mitros T."/>
            <person name="Mozaffari S.V."/>
            <person name="Suzuki Y."/>
            <person name="Haramoto Y."/>
            <person name="Yamamoto T.S."/>
            <person name="Takagi C."/>
            <person name="Heald R."/>
            <person name="Miller K."/>
            <person name="Haudenschild C."/>
            <person name="Kitzman J."/>
            <person name="Nakayama T."/>
            <person name="Izutsu Y."/>
            <person name="Robert J."/>
            <person name="Fortriede J."/>
            <person name="Burns K."/>
            <person name="Lotay V."/>
            <person name="Karimi K."/>
            <person name="Yasuoka Y."/>
            <person name="Dichmann D.S."/>
            <person name="Flajnik M.F."/>
            <person name="Houston D.W."/>
            <person name="Shendure J."/>
            <person name="DuPasquier L."/>
            <person name="Vize P.D."/>
            <person name="Zorn A.M."/>
            <person name="Ito M."/>
            <person name="Marcotte E.M."/>
            <person name="Wallingford J.B."/>
            <person name="Ito Y."/>
            <person name="Asashima M."/>
            <person name="Ueno N."/>
            <person name="Matsuda Y."/>
            <person name="Veenstra G.J."/>
            <person name="Fujiyama A."/>
            <person name="Harland R.M."/>
            <person name="Taira M."/>
            <person name="Rokhsar D.S."/>
        </authorList>
    </citation>
    <scope>NUCLEOTIDE SEQUENCE [LARGE SCALE GENOMIC DNA]</scope>
    <source>
        <strain evidence="6">J</strain>
    </source>
</reference>
<protein>
    <recommendedName>
        <fullName evidence="1">COMM domain-containing protein 5</fullName>
    </recommendedName>
</protein>
<dbReference type="PANTHER" id="PTHR15666">
    <property type="entry name" value="COMM DOMAIN CONTAINING PROTEIN 5"/>
    <property type="match status" value="1"/>
</dbReference>
<feature type="signal peptide" evidence="3">
    <location>
        <begin position="1"/>
        <end position="24"/>
    </location>
</feature>
<keyword evidence="3" id="KW-0732">Signal</keyword>
<sequence length="300" mass="33356">MITCATGVSAANSSLLAFISCCRAATVTYNQSAHWTQRDLGLLVPPQCAAAVPRPFQIAVTPNKWDLDRAAPPTSGKMAAVRSGHSFSSSTALSSDRTSYLGARIPPEVEAMAKYMKDLDKDIFRKILKAVVGALEGKDSRESVQLILENTLMSEEKLSFLISGAYTLLKVALRLPVSTLKQEVFKEDLKELRIPEDFIEDFSNIVYGNRRPILENAALKDGVRLPMLEDVRWRVDVAISTSSLSRALQPSILMQLKLSDGTSHRFEVPVAKFQELRYNVALILKEMNDLEKRSILRIQD</sequence>
<dbReference type="Proteomes" id="UP000694892">
    <property type="component" value="Chromosome 8S"/>
</dbReference>
<dbReference type="PROSITE" id="PS51269">
    <property type="entry name" value="COMM"/>
    <property type="match status" value="1"/>
</dbReference>
<accession>A0A974C3S6</accession>
<evidence type="ECO:0000259" key="4">
    <source>
        <dbReference type="PROSITE" id="PS51269"/>
    </source>
</evidence>
<evidence type="ECO:0000256" key="2">
    <source>
        <dbReference type="ARBA" id="ARBA00093452"/>
    </source>
</evidence>
<dbReference type="Pfam" id="PF07258">
    <property type="entry name" value="COMM_domain"/>
    <property type="match status" value="1"/>
</dbReference>
<dbReference type="InterPro" id="IPR017920">
    <property type="entry name" value="COMM"/>
</dbReference>
<comment type="similarity">
    <text evidence="2">Belongs to the COMM domain-containing protein 5 family.</text>
</comment>
<dbReference type="EMBL" id="CM004481">
    <property type="protein sequence ID" value="OCT65951.1"/>
    <property type="molecule type" value="Genomic_DNA"/>
</dbReference>
<dbReference type="AlphaFoldDB" id="A0A974C3S6"/>
<gene>
    <name evidence="5" type="ORF">XELAEV_18042205mg</name>
</gene>
<feature type="chain" id="PRO_5037470359" description="COMM domain-containing protein 5" evidence="3">
    <location>
        <begin position="25"/>
        <end position="300"/>
    </location>
</feature>
<dbReference type="CDD" id="cd04753">
    <property type="entry name" value="Commd5_HCaRG"/>
    <property type="match status" value="1"/>
</dbReference>
<organism evidence="5 6">
    <name type="scientific">Xenopus laevis</name>
    <name type="common">African clawed frog</name>
    <dbReference type="NCBI Taxonomy" id="8355"/>
    <lineage>
        <taxon>Eukaryota</taxon>
        <taxon>Metazoa</taxon>
        <taxon>Chordata</taxon>
        <taxon>Craniata</taxon>
        <taxon>Vertebrata</taxon>
        <taxon>Euteleostomi</taxon>
        <taxon>Amphibia</taxon>
        <taxon>Batrachia</taxon>
        <taxon>Anura</taxon>
        <taxon>Pipoidea</taxon>
        <taxon>Pipidae</taxon>
        <taxon>Xenopodinae</taxon>
        <taxon>Xenopus</taxon>
        <taxon>Xenopus</taxon>
    </lineage>
</organism>